<accession>A0A3P9M433</accession>
<proteinExistence type="predicted"/>
<organism evidence="2 3">
    <name type="scientific">Oryzias latipes</name>
    <name type="common">Japanese rice fish</name>
    <name type="synonym">Japanese killifish</name>
    <dbReference type="NCBI Taxonomy" id="8090"/>
    <lineage>
        <taxon>Eukaryota</taxon>
        <taxon>Metazoa</taxon>
        <taxon>Chordata</taxon>
        <taxon>Craniata</taxon>
        <taxon>Vertebrata</taxon>
        <taxon>Euteleostomi</taxon>
        <taxon>Actinopterygii</taxon>
        <taxon>Neopterygii</taxon>
        <taxon>Teleostei</taxon>
        <taxon>Neoteleostei</taxon>
        <taxon>Acanthomorphata</taxon>
        <taxon>Ovalentaria</taxon>
        <taxon>Atherinomorphae</taxon>
        <taxon>Beloniformes</taxon>
        <taxon>Adrianichthyidae</taxon>
        <taxon>Oryziinae</taxon>
        <taxon>Oryzias</taxon>
    </lineage>
</organism>
<reference evidence="2" key="4">
    <citation type="submission" date="2025-09" db="UniProtKB">
        <authorList>
            <consortium name="Ensembl"/>
        </authorList>
    </citation>
    <scope>IDENTIFICATION</scope>
    <source>
        <strain evidence="2">HNI</strain>
    </source>
</reference>
<feature type="region of interest" description="Disordered" evidence="1">
    <location>
        <begin position="1"/>
        <end position="40"/>
    </location>
</feature>
<reference evidence="2 3" key="2">
    <citation type="submission" date="2017-04" db="EMBL/GenBank/DDBJ databases">
        <title>CpG methylation of centromeres and impact of large insertions on vertebrate speciation.</title>
        <authorList>
            <person name="Ichikawa K."/>
            <person name="Yoshimura J."/>
            <person name="Morishita S."/>
        </authorList>
    </citation>
    <scope>NUCLEOTIDE SEQUENCE</scope>
    <source>
        <strain evidence="2 3">HNI</strain>
    </source>
</reference>
<dbReference type="AlphaFoldDB" id="A0A3P9M433"/>
<sequence>MLPFSWAQQTPEVELSENRAAVPRRAPQTGPAPSSCPADRRGTRFKEVDVNFIYLLCTYRVNTGRVAFLSVRRGRPPEDFVFGGGGGGGVPRVPTLRLLLLTTAVIKNPTLSQL</sequence>
<evidence type="ECO:0000313" key="3">
    <source>
        <dbReference type="Proteomes" id="UP000265180"/>
    </source>
</evidence>
<reference evidence="2" key="3">
    <citation type="submission" date="2025-08" db="UniProtKB">
        <authorList>
            <consortium name="Ensembl"/>
        </authorList>
    </citation>
    <scope>IDENTIFICATION</scope>
    <source>
        <strain evidence="2">HNI</strain>
    </source>
</reference>
<dbReference type="Ensembl" id="ENSORLT00020016259.1">
    <property type="protein sequence ID" value="ENSORLP00020027625.1"/>
    <property type="gene ID" value="ENSORLG00020010667.1"/>
</dbReference>
<dbReference type="Proteomes" id="UP000265180">
    <property type="component" value="Chromosome 12"/>
</dbReference>
<evidence type="ECO:0000256" key="1">
    <source>
        <dbReference type="SAM" id="MobiDB-lite"/>
    </source>
</evidence>
<reference key="1">
    <citation type="journal article" date="2007" name="Nature">
        <title>The medaka draft genome and insights into vertebrate genome evolution.</title>
        <authorList>
            <person name="Kasahara M."/>
            <person name="Naruse K."/>
            <person name="Sasaki S."/>
            <person name="Nakatani Y."/>
            <person name="Qu W."/>
            <person name="Ahsan B."/>
            <person name="Yamada T."/>
            <person name="Nagayasu Y."/>
            <person name="Doi K."/>
            <person name="Kasai Y."/>
            <person name="Jindo T."/>
            <person name="Kobayashi D."/>
            <person name="Shimada A."/>
            <person name="Toyoda A."/>
            <person name="Kuroki Y."/>
            <person name="Fujiyama A."/>
            <person name="Sasaki T."/>
            <person name="Shimizu A."/>
            <person name="Asakawa S."/>
            <person name="Shimizu N."/>
            <person name="Hashimoto S."/>
            <person name="Yang J."/>
            <person name="Lee Y."/>
            <person name="Matsushima K."/>
            <person name="Sugano S."/>
            <person name="Sakaizumi M."/>
            <person name="Narita T."/>
            <person name="Ohishi K."/>
            <person name="Haga S."/>
            <person name="Ohta F."/>
            <person name="Nomoto H."/>
            <person name="Nogata K."/>
            <person name="Morishita T."/>
            <person name="Endo T."/>
            <person name="Shin-I T."/>
            <person name="Takeda H."/>
            <person name="Morishita S."/>
            <person name="Kohara Y."/>
        </authorList>
    </citation>
    <scope>NUCLEOTIDE SEQUENCE [LARGE SCALE GENOMIC DNA]</scope>
    <source>
        <strain>Hd-rR</strain>
    </source>
</reference>
<name>A0A3P9M433_ORYLA</name>
<evidence type="ECO:0000313" key="2">
    <source>
        <dbReference type="Ensembl" id="ENSORLP00020027625.1"/>
    </source>
</evidence>
<feature type="compositionally biased region" description="Polar residues" evidence="1">
    <location>
        <begin position="1"/>
        <end position="11"/>
    </location>
</feature>
<protein>
    <submittedName>
        <fullName evidence="2">Uncharacterized protein</fullName>
    </submittedName>
</protein>